<feature type="non-terminal residue" evidence="2">
    <location>
        <position position="1"/>
    </location>
</feature>
<keyword evidence="1" id="KW-0812">Transmembrane</keyword>
<evidence type="ECO:0000256" key="1">
    <source>
        <dbReference type="SAM" id="Phobius"/>
    </source>
</evidence>
<feature type="transmembrane region" description="Helical" evidence="1">
    <location>
        <begin position="15"/>
        <end position="38"/>
    </location>
</feature>
<organism evidence="2">
    <name type="scientific">marine sediment metagenome</name>
    <dbReference type="NCBI Taxonomy" id="412755"/>
    <lineage>
        <taxon>unclassified sequences</taxon>
        <taxon>metagenomes</taxon>
        <taxon>ecological metagenomes</taxon>
    </lineage>
</organism>
<comment type="caution">
    <text evidence="2">The sequence shown here is derived from an EMBL/GenBank/DDBJ whole genome shotgun (WGS) entry which is preliminary data.</text>
</comment>
<keyword evidence="1" id="KW-0472">Membrane</keyword>
<proteinExistence type="predicted"/>
<sequence>ALIQMVAVGMGVFGFPVQLLLLVPIGLFYPALGLWLTWRGLDR</sequence>
<keyword evidence="1" id="KW-1133">Transmembrane helix</keyword>
<dbReference type="EMBL" id="BARU01015715">
    <property type="protein sequence ID" value="GAH54637.1"/>
    <property type="molecule type" value="Genomic_DNA"/>
</dbReference>
<accession>X1GBP3</accession>
<reference evidence="2" key="1">
    <citation type="journal article" date="2014" name="Front. Microbiol.">
        <title>High frequency of phylogenetically diverse reductive dehalogenase-homologous genes in deep subseafloor sedimentary metagenomes.</title>
        <authorList>
            <person name="Kawai M."/>
            <person name="Futagami T."/>
            <person name="Toyoda A."/>
            <person name="Takaki Y."/>
            <person name="Nishi S."/>
            <person name="Hori S."/>
            <person name="Arai W."/>
            <person name="Tsubouchi T."/>
            <person name="Morono Y."/>
            <person name="Uchiyama I."/>
            <person name="Ito T."/>
            <person name="Fujiyama A."/>
            <person name="Inagaki F."/>
            <person name="Takami H."/>
        </authorList>
    </citation>
    <scope>NUCLEOTIDE SEQUENCE</scope>
    <source>
        <strain evidence="2">Expedition CK06-06</strain>
    </source>
</reference>
<protein>
    <submittedName>
        <fullName evidence="2">Uncharacterized protein</fullName>
    </submittedName>
</protein>
<evidence type="ECO:0000313" key="2">
    <source>
        <dbReference type="EMBL" id="GAH54637.1"/>
    </source>
</evidence>
<gene>
    <name evidence="2" type="ORF">S03H2_26800</name>
</gene>
<dbReference type="AlphaFoldDB" id="X1GBP3"/>
<name>X1GBP3_9ZZZZ</name>